<gene>
    <name evidence="2" type="ORF">PHYPO_G00200430</name>
</gene>
<feature type="region of interest" description="Disordered" evidence="1">
    <location>
        <begin position="191"/>
        <end position="249"/>
    </location>
</feature>
<sequence length="268" mass="29593">MMVHALKVQAEIHQVPEYQVTAEELEGISLTKMDPETEPETQSDNGPEPNQEAERCRRERQSPTRPLFKHKFPQRRFNANISNQEARPEWVRRLRVAPPLRQCCDSGFLRLAEITSGLICDLIRDYSAMFSNTCGKRFCVKDIWQDIYDNASMIQQDPLQAIENAILGLNRHDDPFLEIEAAIHSINVEEGERGPYGEEGVEGGAEGEGEGIEEEGPEGGVVGNGRELGEGGGGGVGTRADREEVQVGGGGCAMVEDEEEHGADAQEF</sequence>
<dbReference type="EMBL" id="VFJC01000006">
    <property type="protein sequence ID" value="KAB5576678.1"/>
    <property type="molecule type" value="Genomic_DNA"/>
</dbReference>
<feature type="region of interest" description="Disordered" evidence="1">
    <location>
        <begin position="33"/>
        <end position="69"/>
    </location>
</feature>
<comment type="caution">
    <text evidence="2">The sequence shown here is derived from an EMBL/GenBank/DDBJ whole genome shotgun (WGS) entry which is preliminary data.</text>
</comment>
<feature type="compositionally biased region" description="Acidic residues" evidence="1">
    <location>
        <begin position="199"/>
        <end position="217"/>
    </location>
</feature>
<accession>A0A5N5PBX9</accession>
<dbReference type="Proteomes" id="UP000327468">
    <property type="component" value="Chromosome 5"/>
</dbReference>
<dbReference type="AlphaFoldDB" id="A0A5N5PBX9"/>
<evidence type="ECO:0000313" key="2">
    <source>
        <dbReference type="EMBL" id="KAB5576678.1"/>
    </source>
</evidence>
<proteinExistence type="predicted"/>
<name>A0A5N5PBX9_PANHP</name>
<protein>
    <submittedName>
        <fullName evidence="2">Uncharacterized protein</fullName>
    </submittedName>
</protein>
<evidence type="ECO:0000256" key="1">
    <source>
        <dbReference type="SAM" id="MobiDB-lite"/>
    </source>
</evidence>
<reference evidence="2 3" key="1">
    <citation type="submission" date="2019-06" db="EMBL/GenBank/DDBJ databases">
        <title>A chromosome-scale genome assembly of the striped catfish, Pangasianodon hypophthalmus.</title>
        <authorList>
            <person name="Wen M."/>
            <person name="Zahm M."/>
            <person name="Roques C."/>
            <person name="Cabau C."/>
            <person name="Klopp C."/>
            <person name="Donnadieu C."/>
            <person name="Jouanno E."/>
            <person name="Avarre J.-C."/>
            <person name="Campet M."/>
            <person name="Ha T.T.T."/>
            <person name="Dugue R."/>
            <person name="Lampietro C."/>
            <person name="Louis A."/>
            <person name="Herpin A."/>
            <person name="Echchiki A."/>
            <person name="Berthelot C."/>
            <person name="Parey E."/>
            <person name="Roest-Crollius H."/>
            <person name="Braasch I."/>
            <person name="Postlethwait J."/>
            <person name="Bobe J."/>
            <person name="Montfort J."/>
            <person name="Bouchez O."/>
            <person name="Begum T."/>
            <person name="Schartl M."/>
            <person name="Guiguen Y."/>
        </authorList>
    </citation>
    <scope>NUCLEOTIDE SEQUENCE [LARGE SCALE GENOMIC DNA]</scope>
    <source>
        <strain evidence="2 3">Indonesia</strain>
        <tissue evidence="2">Blood</tissue>
    </source>
</reference>
<evidence type="ECO:0000313" key="3">
    <source>
        <dbReference type="Proteomes" id="UP000327468"/>
    </source>
</evidence>
<feature type="compositionally biased region" description="Basic and acidic residues" evidence="1">
    <location>
        <begin position="52"/>
        <end position="62"/>
    </location>
</feature>
<organism evidence="2 3">
    <name type="scientific">Pangasianodon hypophthalmus</name>
    <name type="common">Striped catfish</name>
    <name type="synonym">Helicophagus hypophthalmus</name>
    <dbReference type="NCBI Taxonomy" id="310915"/>
    <lineage>
        <taxon>Eukaryota</taxon>
        <taxon>Metazoa</taxon>
        <taxon>Chordata</taxon>
        <taxon>Craniata</taxon>
        <taxon>Vertebrata</taxon>
        <taxon>Euteleostomi</taxon>
        <taxon>Actinopterygii</taxon>
        <taxon>Neopterygii</taxon>
        <taxon>Teleostei</taxon>
        <taxon>Ostariophysi</taxon>
        <taxon>Siluriformes</taxon>
        <taxon>Pangasiidae</taxon>
        <taxon>Pangasianodon</taxon>
    </lineage>
</organism>
<keyword evidence="3" id="KW-1185">Reference proteome</keyword>